<dbReference type="RefSeq" id="WP_148296313.1">
    <property type="nucleotide sequence ID" value="NZ_CP006569.1"/>
</dbReference>
<accession>W0I150</accession>
<evidence type="ECO:0000313" key="3">
    <source>
        <dbReference type="Proteomes" id="UP000019028"/>
    </source>
</evidence>
<dbReference type="HOGENOM" id="CLU_335206_0_0_6"/>
<feature type="region of interest" description="Disordered" evidence="1">
    <location>
        <begin position="305"/>
        <end position="393"/>
    </location>
</feature>
<feature type="compositionally biased region" description="Low complexity" evidence="1">
    <location>
        <begin position="42"/>
        <end position="58"/>
    </location>
</feature>
<protein>
    <submittedName>
        <fullName evidence="2">YspA</fullName>
    </submittedName>
</protein>
<feature type="region of interest" description="Disordered" evidence="1">
    <location>
        <begin position="129"/>
        <end position="153"/>
    </location>
</feature>
<feature type="compositionally biased region" description="Low complexity" evidence="1">
    <location>
        <begin position="746"/>
        <end position="764"/>
    </location>
</feature>
<dbReference type="EMBL" id="CP006569">
    <property type="protein sequence ID" value="AHF78178.1"/>
    <property type="molecule type" value="Genomic_DNA"/>
</dbReference>
<name>W0I150_9GAMM</name>
<gene>
    <name evidence="2" type="primary">yspA</name>
    <name evidence="2" type="ORF">Sant_3181</name>
</gene>
<feature type="compositionally biased region" description="Low complexity" evidence="1">
    <location>
        <begin position="336"/>
        <end position="346"/>
    </location>
</feature>
<organism evidence="2 3">
    <name type="scientific">Sodalis praecaptivus</name>
    <dbReference type="NCBI Taxonomy" id="1239307"/>
    <lineage>
        <taxon>Bacteria</taxon>
        <taxon>Pseudomonadati</taxon>
        <taxon>Pseudomonadota</taxon>
        <taxon>Gammaproteobacteria</taxon>
        <taxon>Enterobacterales</taxon>
        <taxon>Bruguierivoracaceae</taxon>
        <taxon>Sodalis</taxon>
    </lineage>
</organism>
<feature type="region of interest" description="Disordered" evidence="1">
    <location>
        <begin position="683"/>
        <end position="791"/>
    </location>
</feature>
<dbReference type="KEGG" id="sod:Sant_3181"/>
<dbReference type="PATRIC" id="fig|1239307.3.peg.3509"/>
<feature type="compositionally biased region" description="Polar residues" evidence="1">
    <location>
        <begin position="689"/>
        <end position="708"/>
    </location>
</feature>
<feature type="compositionally biased region" description="Basic and acidic residues" evidence="1">
    <location>
        <begin position="769"/>
        <end position="788"/>
    </location>
</feature>
<feature type="region of interest" description="Disordered" evidence="1">
    <location>
        <begin position="42"/>
        <end position="84"/>
    </location>
</feature>
<keyword evidence="3" id="KW-1185">Reference proteome</keyword>
<dbReference type="Proteomes" id="UP000019028">
    <property type="component" value="Chromosome"/>
</dbReference>
<proteinExistence type="predicted"/>
<reference evidence="2 3" key="1">
    <citation type="journal article" date="2014" name="Genome Biol. Evol.">
        <title>Genome degeneration and adaptation in a nascent stage of symbiosis.</title>
        <authorList>
            <person name="Oakeson K.F."/>
            <person name="Gil R."/>
            <person name="Clayton A.L."/>
            <person name="Dunn D.M."/>
            <person name="von Niederhausern A.C."/>
            <person name="Hamil C."/>
            <person name="Aoyagi A."/>
            <person name="Duval B."/>
            <person name="Baca A."/>
            <person name="Silva F.J."/>
            <person name="Vallier A."/>
            <person name="Jackson D.G."/>
            <person name="Latorre A."/>
            <person name="Weiss R.B."/>
            <person name="Heddi A."/>
            <person name="Moya A."/>
            <person name="Dale C."/>
        </authorList>
    </citation>
    <scope>NUCLEOTIDE SEQUENCE [LARGE SCALE GENOMIC DNA]</scope>
    <source>
        <strain evidence="2 3">HS1</strain>
    </source>
</reference>
<evidence type="ECO:0000256" key="1">
    <source>
        <dbReference type="SAM" id="MobiDB-lite"/>
    </source>
</evidence>
<dbReference type="AlphaFoldDB" id="W0I150"/>
<feature type="compositionally biased region" description="Polar residues" evidence="1">
    <location>
        <begin position="144"/>
        <end position="153"/>
    </location>
</feature>
<evidence type="ECO:0000313" key="2">
    <source>
        <dbReference type="EMBL" id="AHF78178.1"/>
    </source>
</evidence>
<sequence>MPGSCNIASGKNSFAIHIPSSFDANPTKSPLTEKITSVANSANRMASSSASENARNVAGGEGASSTSSRAADVRTPSVRINEGQEEAITPLTAFLNRPIQKNLTNLLNADPFFGQPAEIRNRVQNDLQEQNTDTMPNGVEQPRAENSAQSENTDFSKATTLIKTFFSRFSANGEVPDKLSKQEVMLLKEHGAAVLANLKEEAVRHSKEAWIKAHPGEDITKQPIFDFQYDSCLDQIEHAVQQLQTMPVKNVTGHEMAGIFGNAFAAITTIPHTLIYLAPSQPAAANPGPDVKAEPAAERGVSIGNIENHQGDNTYHYHYHYPSASPGNENVGGKLSSNDASNSAASTEQMKRDAPPAAEPGSRLTTTNRAETKDKSTEIDSPADGAKGHGKQLRDMFVDSQPLTPRGNDEPDANNNRLITDDEQFIDSSKLSYGAREIKRAELKINIEDFDEQPKGDNEPNANNNRLITGDEQFIDSSNLSPDPREIKRAELKINVDGFDELRKGDNEPNANNNRLITGDEQFTDSSKLSYDAREIKRAELKINVNGFDELPKGDNEPNANNNRLITGDEQFLDSSKFSYGAREIKRALLQVNADGFDELPKGYEPAFANKVVSVTMKNKANTLFSQPQNAIQPRYASNLRPSRPLGQEEVGNVAETPRGEIKGVKALVDFFENEAFKDRNGLVLDNGSAHNRSSGYESAAHSRSSGYESADDDSVADMRDVESYLSTDDESYSDAVRRDNRPLMNSSSADDSGYDSDGSTNDSLSTKDLYHARRVQVDETDASRDETDSVTLGTDEISEVKKKIALFNKENVVATKPTPKEYQFKVKESDRVHLTEAKAITLSTSGMFKK</sequence>